<reference evidence="2 3" key="1">
    <citation type="submission" date="2013-03" db="EMBL/GenBank/DDBJ databases">
        <title>The Genome Sequence of Exophiala aquamarina CBS 119918.</title>
        <authorList>
            <consortium name="The Broad Institute Genomics Platform"/>
            <person name="Cuomo C."/>
            <person name="de Hoog S."/>
            <person name="Gorbushina A."/>
            <person name="Walker B."/>
            <person name="Young S.K."/>
            <person name="Zeng Q."/>
            <person name="Gargeya S."/>
            <person name="Fitzgerald M."/>
            <person name="Haas B."/>
            <person name="Abouelleil A."/>
            <person name="Allen A.W."/>
            <person name="Alvarado L."/>
            <person name="Arachchi H.M."/>
            <person name="Berlin A.M."/>
            <person name="Chapman S.B."/>
            <person name="Gainer-Dewar J."/>
            <person name="Goldberg J."/>
            <person name="Griggs A."/>
            <person name="Gujja S."/>
            <person name="Hansen M."/>
            <person name="Howarth C."/>
            <person name="Imamovic A."/>
            <person name="Ireland A."/>
            <person name="Larimer J."/>
            <person name="McCowan C."/>
            <person name="Murphy C."/>
            <person name="Pearson M."/>
            <person name="Poon T.W."/>
            <person name="Priest M."/>
            <person name="Roberts A."/>
            <person name="Saif S."/>
            <person name="Shea T."/>
            <person name="Sisk P."/>
            <person name="Sykes S."/>
            <person name="Wortman J."/>
            <person name="Nusbaum C."/>
            <person name="Birren B."/>
        </authorList>
    </citation>
    <scope>NUCLEOTIDE SEQUENCE [LARGE SCALE GENOMIC DNA]</scope>
    <source>
        <strain evidence="2 3">CBS 119918</strain>
    </source>
</reference>
<dbReference type="PANTHER" id="PTHR36847:SF1">
    <property type="entry name" value="AMIDOLIGASE ENZYME"/>
    <property type="match status" value="1"/>
</dbReference>
<evidence type="ECO:0000313" key="3">
    <source>
        <dbReference type="Proteomes" id="UP000027920"/>
    </source>
</evidence>
<feature type="region of interest" description="Disordered" evidence="1">
    <location>
        <begin position="1"/>
        <end position="56"/>
    </location>
</feature>
<dbReference type="HOGENOM" id="CLU_711807_0_0_1"/>
<sequence>MSSPCSSSSPRARVSRRAGVRSDTPTGAPPPRPRRRRRHDNITDPSSSSSLPVAPPTSTAIPRDYLPFCFGAEFELILRPKSIAYPDFDAPTRVTRDFNLRLLDSIAQILSSARLPCGVYHQGSDDKSDYTIWNATLDSSVSKKHIRDGFYPVEIVPTINKFWAALNTQFEFRKDASCGFHVHISMSTGSYSDVQLRAMAKAVTFWEPATARCAPPSRQDDIQGFCKSNIVNTSAAKPLARYGPLRGLVYAFDYIDHSSRESIIEYVCPDKHRAWNLNPCRPGGHGSIEFRRAPGVSTSQASIHWIAFTMAFLDMAIQHSPESMASHVRESAFVPEVYFPDFRTQLLECAAQLRIDSCIDLDTGQFEDPEALHFTMSSEKVIQKLQRADHRYHLSDNC</sequence>
<dbReference type="VEuPathDB" id="FungiDB:A1O9_08558"/>
<protein>
    <recommendedName>
        <fullName evidence="4">Amidoligase enzyme</fullName>
    </recommendedName>
</protein>
<keyword evidence="3" id="KW-1185">Reference proteome</keyword>
<feature type="compositionally biased region" description="Low complexity" evidence="1">
    <location>
        <begin position="45"/>
        <end position="56"/>
    </location>
</feature>
<dbReference type="Pfam" id="PF12224">
    <property type="entry name" value="Amidoligase_2"/>
    <property type="match status" value="1"/>
</dbReference>
<evidence type="ECO:0008006" key="4">
    <source>
        <dbReference type="Google" id="ProtNLM"/>
    </source>
</evidence>
<dbReference type="RefSeq" id="XP_013258397.1">
    <property type="nucleotide sequence ID" value="XM_013402943.1"/>
</dbReference>
<name>A0A072P7X9_9EURO</name>
<dbReference type="Proteomes" id="UP000027920">
    <property type="component" value="Unassembled WGS sequence"/>
</dbReference>
<dbReference type="AlphaFoldDB" id="A0A072P7X9"/>
<organism evidence="2 3">
    <name type="scientific">Exophiala aquamarina CBS 119918</name>
    <dbReference type="NCBI Taxonomy" id="1182545"/>
    <lineage>
        <taxon>Eukaryota</taxon>
        <taxon>Fungi</taxon>
        <taxon>Dikarya</taxon>
        <taxon>Ascomycota</taxon>
        <taxon>Pezizomycotina</taxon>
        <taxon>Eurotiomycetes</taxon>
        <taxon>Chaetothyriomycetidae</taxon>
        <taxon>Chaetothyriales</taxon>
        <taxon>Herpotrichiellaceae</taxon>
        <taxon>Exophiala</taxon>
    </lineage>
</organism>
<evidence type="ECO:0000313" key="2">
    <source>
        <dbReference type="EMBL" id="KEF55807.1"/>
    </source>
</evidence>
<evidence type="ECO:0000256" key="1">
    <source>
        <dbReference type="SAM" id="MobiDB-lite"/>
    </source>
</evidence>
<gene>
    <name evidence="2" type="ORF">A1O9_08558</name>
</gene>
<dbReference type="InterPro" id="IPR022025">
    <property type="entry name" value="Amidoligase_2"/>
</dbReference>
<dbReference type="STRING" id="1182545.A0A072P7X9"/>
<dbReference type="OrthoDB" id="4172364at2759"/>
<dbReference type="PANTHER" id="PTHR36847">
    <property type="entry name" value="AMIDOLIGASE ENZYME"/>
    <property type="match status" value="1"/>
</dbReference>
<proteinExistence type="predicted"/>
<comment type="caution">
    <text evidence="2">The sequence shown here is derived from an EMBL/GenBank/DDBJ whole genome shotgun (WGS) entry which is preliminary data.</text>
</comment>
<dbReference type="EMBL" id="AMGV01000007">
    <property type="protein sequence ID" value="KEF55807.1"/>
    <property type="molecule type" value="Genomic_DNA"/>
</dbReference>
<feature type="compositionally biased region" description="Low complexity" evidence="1">
    <location>
        <begin position="1"/>
        <end position="12"/>
    </location>
</feature>
<accession>A0A072P7X9</accession>
<dbReference type="GeneID" id="25283470"/>